<dbReference type="InterPro" id="IPR020861">
    <property type="entry name" value="Triosephosphate_isomerase_AS"/>
</dbReference>
<keyword evidence="4" id="KW-0963">Cytoplasm</keyword>
<comment type="pathway">
    <text evidence="1">Carbohydrate degradation; glycolysis; D-glyceraldehyde 3-phosphate from glycerone phosphate: step 1/1.</text>
</comment>
<evidence type="ECO:0000256" key="1">
    <source>
        <dbReference type="ARBA" id="ARBA00004680"/>
    </source>
</evidence>
<evidence type="ECO:0000313" key="8">
    <source>
        <dbReference type="EMBL" id="KGA12286.1"/>
    </source>
</evidence>
<sequence length="262" mass="28751">MSSESNSRVPIVSGNWKMNHNHFDAIQFVQKLSYLLTKDDYNNVEITIHPPFTDIRSVQTLIDVDEVRIGLGAQHCHWEEKGAFTGEVSASFLTKLNVRYVICGHSERRELFGQTDEDVNRLIVSIVKAGMTPILCVGETLTERETGRTTAKVMGQVSAALQGRTPEQVSQMVIAYEPIWAIGTGRTATAGDAQAVVGAIRSQILESFGERAAMNIRLQYGGSVKASNIAEIMSQPDIDGVLVGGASLDPAEFARIIQFRLR</sequence>
<keyword evidence="6 8" id="KW-0413">Isomerase</keyword>
<dbReference type="Pfam" id="PF00121">
    <property type="entry name" value="TIM"/>
    <property type="match status" value="1"/>
</dbReference>
<evidence type="ECO:0000256" key="2">
    <source>
        <dbReference type="ARBA" id="ARBA00011940"/>
    </source>
</evidence>
<dbReference type="PROSITE" id="PS00171">
    <property type="entry name" value="TIM_1"/>
    <property type="match status" value="1"/>
</dbReference>
<reference evidence="8" key="1">
    <citation type="submission" date="2014-06" db="EMBL/GenBank/DDBJ databases">
        <title>Key roles for freshwater Actinobacteria revealed by deep metagenomic sequencing.</title>
        <authorList>
            <person name="Ghai R."/>
            <person name="Mizuno C.M."/>
            <person name="Picazo A."/>
            <person name="Camacho A."/>
            <person name="Rodriguez-Valera F."/>
        </authorList>
    </citation>
    <scope>NUCLEOTIDE SEQUENCE</scope>
</reference>
<evidence type="ECO:0000256" key="5">
    <source>
        <dbReference type="ARBA" id="ARBA00023152"/>
    </source>
</evidence>
<dbReference type="EMBL" id="CAEZZM010000015">
    <property type="protein sequence ID" value="CAB4756632.1"/>
    <property type="molecule type" value="Genomic_DNA"/>
</dbReference>
<evidence type="ECO:0000256" key="4">
    <source>
        <dbReference type="ARBA" id="ARBA00022490"/>
    </source>
</evidence>
<name>A0A094QDB0_9ZZZZ</name>
<dbReference type="FunFam" id="3.20.20.70:FF:000016">
    <property type="entry name" value="Triosephosphate isomerase"/>
    <property type="match status" value="1"/>
</dbReference>
<dbReference type="GO" id="GO:0046166">
    <property type="term" value="P:glyceraldehyde-3-phosphate biosynthetic process"/>
    <property type="evidence" value="ECO:0007669"/>
    <property type="project" value="TreeGrafter"/>
</dbReference>
<gene>
    <name evidence="8" type="ORF">GM51_21685</name>
    <name evidence="7" type="ORF">UFOPK2872_00250</name>
</gene>
<dbReference type="EC" id="5.3.1.1" evidence="2"/>
<dbReference type="PROSITE" id="PS51440">
    <property type="entry name" value="TIM_2"/>
    <property type="match status" value="1"/>
</dbReference>
<dbReference type="EMBL" id="JNSL01000219">
    <property type="protein sequence ID" value="KGA12286.1"/>
    <property type="molecule type" value="Genomic_DNA"/>
</dbReference>
<dbReference type="InterPro" id="IPR013785">
    <property type="entry name" value="Aldolase_TIM"/>
</dbReference>
<dbReference type="CDD" id="cd00311">
    <property type="entry name" value="TIM"/>
    <property type="match status" value="1"/>
</dbReference>
<keyword evidence="3" id="KW-0312">Gluconeogenesis</keyword>
<reference evidence="7" key="2">
    <citation type="submission" date="2020-05" db="EMBL/GenBank/DDBJ databases">
        <authorList>
            <person name="Chiriac C."/>
            <person name="Salcher M."/>
            <person name="Ghai R."/>
            <person name="Kavagutti S V."/>
        </authorList>
    </citation>
    <scope>NUCLEOTIDE SEQUENCE</scope>
</reference>
<protein>
    <recommendedName>
        <fullName evidence="2">triose-phosphate isomerase</fullName>
        <ecNumber evidence="2">5.3.1.1</ecNumber>
    </recommendedName>
</protein>
<dbReference type="InterPro" id="IPR035990">
    <property type="entry name" value="TIM_sf"/>
</dbReference>
<dbReference type="InterPro" id="IPR022896">
    <property type="entry name" value="TrioseP_Isoase_bac/euk"/>
</dbReference>
<organism evidence="8">
    <name type="scientific">freshwater metagenome</name>
    <dbReference type="NCBI Taxonomy" id="449393"/>
    <lineage>
        <taxon>unclassified sequences</taxon>
        <taxon>metagenomes</taxon>
        <taxon>ecological metagenomes</taxon>
    </lineage>
</organism>
<dbReference type="GO" id="GO:0006096">
    <property type="term" value="P:glycolytic process"/>
    <property type="evidence" value="ECO:0007669"/>
    <property type="project" value="UniProtKB-KW"/>
</dbReference>
<dbReference type="InterPro" id="IPR000652">
    <property type="entry name" value="Triosephosphate_isomerase"/>
</dbReference>
<dbReference type="NCBIfam" id="TIGR00419">
    <property type="entry name" value="tim"/>
    <property type="match status" value="1"/>
</dbReference>
<dbReference type="GO" id="GO:0019563">
    <property type="term" value="P:glycerol catabolic process"/>
    <property type="evidence" value="ECO:0007669"/>
    <property type="project" value="TreeGrafter"/>
</dbReference>
<evidence type="ECO:0000256" key="3">
    <source>
        <dbReference type="ARBA" id="ARBA00022432"/>
    </source>
</evidence>
<dbReference type="HAMAP" id="MF_00147_B">
    <property type="entry name" value="TIM_B"/>
    <property type="match status" value="1"/>
</dbReference>
<dbReference type="PANTHER" id="PTHR21139:SF42">
    <property type="entry name" value="TRIOSEPHOSPHATE ISOMERASE"/>
    <property type="match status" value="1"/>
</dbReference>
<evidence type="ECO:0000256" key="6">
    <source>
        <dbReference type="ARBA" id="ARBA00023235"/>
    </source>
</evidence>
<dbReference type="GO" id="GO:0006094">
    <property type="term" value="P:gluconeogenesis"/>
    <property type="evidence" value="ECO:0007669"/>
    <property type="project" value="UniProtKB-KW"/>
</dbReference>
<evidence type="ECO:0000313" key="7">
    <source>
        <dbReference type="EMBL" id="CAB4756632.1"/>
    </source>
</evidence>
<dbReference type="SUPFAM" id="SSF51351">
    <property type="entry name" value="Triosephosphate isomerase (TIM)"/>
    <property type="match status" value="1"/>
</dbReference>
<proteinExistence type="inferred from homology"/>
<dbReference type="Gene3D" id="3.20.20.70">
    <property type="entry name" value="Aldolase class I"/>
    <property type="match status" value="1"/>
</dbReference>
<dbReference type="PANTHER" id="PTHR21139">
    <property type="entry name" value="TRIOSEPHOSPHATE ISOMERASE"/>
    <property type="match status" value="1"/>
</dbReference>
<dbReference type="GO" id="GO:0004807">
    <property type="term" value="F:triose-phosphate isomerase activity"/>
    <property type="evidence" value="ECO:0007669"/>
    <property type="project" value="UniProtKB-EC"/>
</dbReference>
<dbReference type="AlphaFoldDB" id="A0A094QDB0"/>
<accession>A0A094QDB0</accession>
<keyword evidence="5" id="KW-0324">Glycolysis</keyword>
<dbReference type="GO" id="GO:0005829">
    <property type="term" value="C:cytosol"/>
    <property type="evidence" value="ECO:0007669"/>
    <property type="project" value="TreeGrafter"/>
</dbReference>